<evidence type="ECO:0000256" key="1">
    <source>
        <dbReference type="ARBA" id="ARBA00004651"/>
    </source>
</evidence>
<keyword evidence="4 9" id="KW-0067">ATP-binding</keyword>
<sequence length="710" mass="76755">MSAVDAASWPLERLSEAMLALGRWSGLVPKQVELAPPPGWLGTGDRYQLTRWIAAAGRWIGVDVVHLDTPYVEVDSLLRGAGPALLMLSESDAQVPRFLLLARGGRHKVSVLGPDLQLHALPLEEVRKRLCHRLESHVRKDVEEVLAATGLKGRRRRRAEDGLYRGLLGSRNVSGCWGLRPLPGSDFWHQAQQAGLMRRLGTFLGAHALQYGLWLVSWWLIGKAALEGILAPGWLLAWGLVLATVIPLRLLASWSGGHLAILVGTLLKQRLLVGALKLEPEEIRTQGTGQLLGKVLESQAVESLAISGGLSAGMASIELLAAGLLFLAAPSGTLSLALLVGTLGVMGYCAVRYWRARQRWTHQRLTLTHTLVENLLGHRTRIVQQPREQWHTSEDQALEDYLAPSRSVDRAAVVLSLLIPHAWLILGVAGLAPAFLGGAAGVSDVAVVLGITLLAYQSLRRFASGLINLSGAGIAWSQIRAIFQAAARPERAGHPEFALARQGEAPSHAVVNGSGLVYRYEGRVTPVLSGADLRIHLGERILLEGPSGGGKSTLGSVLAGLRSQESGLLLADGLDRHTLGDVGWARRIVSAPQFHENHVLTGTFAFNLLMGCEWPPRGADLQEAEALCHELGLGELLSRMPSGLQQQLGEIGWQLSHGERSRLFIARALLQKSSLVILDESFAALDPETLRVAMRCVFERAPSLLVIAHP</sequence>
<dbReference type="Gene3D" id="1.20.1560.10">
    <property type="entry name" value="ABC transporter type 1, transmembrane domain"/>
    <property type="match status" value="1"/>
</dbReference>
<feature type="domain" description="ABC transporter" evidence="8">
    <location>
        <begin position="511"/>
        <end position="709"/>
    </location>
</feature>
<dbReference type="Gene3D" id="3.40.50.300">
    <property type="entry name" value="P-loop containing nucleotide triphosphate hydrolases"/>
    <property type="match status" value="1"/>
</dbReference>
<dbReference type="PANTHER" id="PTHR24221:SF654">
    <property type="entry name" value="ATP-BINDING CASSETTE SUB-FAMILY B MEMBER 6"/>
    <property type="match status" value="1"/>
</dbReference>
<keyword evidence="6 7" id="KW-0472">Membrane</keyword>
<dbReference type="Proteomes" id="UP000028725">
    <property type="component" value="Unassembled WGS sequence"/>
</dbReference>
<dbReference type="GO" id="GO:0016887">
    <property type="term" value="F:ATP hydrolysis activity"/>
    <property type="evidence" value="ECO:0007669"/>
    <property type="project" value="InterPro"/>
</dbReference>
<protein>
    <submittedName>
        <fullName evidence="9">Transport ATP-binding protein CydC</fullName>
    </submittedName>
</protein>
<feature type="transmembrane region" description="Helical" evidence="7">
    <location>
        <begin position="200"/>
        <end position="221"/>
    </location>
</feature>
<dbReference type="InterPro" id="IPR039421">
    <property type="entry name" value="Type_1_exporter"/>
</dbReference>
<dbReference type="AlphaFoldDB" id="A0A085WMG4"/>
<dbReference type="STRING" id="394096.DB31_6779"/>
<comment type="subcellular location">
    <subcellularLocation>
        <location evidence="1">Cell membrane</location>
        <topology evidence="1">Multi-pass membrane protein</topology>
    </subcellularLocation>
</comment>
<dbReference type="PROSITE" id="PS50893">
    <property type="entry name" value="ABC_TRANSPORTER_2"/>
    <property type="match status" value="1"/>
</dbReference>
<proteinExistence type="predicted"/>
<dbReference type="InterPro" id="IPR017871">
    <property type="entry name" value="ABC_transporter-like_CS"/>
</dbReference>
<evidence type="ECO:0000256" key="5">
    <source>
        <dbReference type="ARBA" id="ARBA00022989"/>
    </source>
</evidence>
<keyword evidence="2 7" id="KW-0812">Transmembrane</keyword>
<dbReference type="SUPFAM" id="SSF90123">
    <property type="entry name" value="ABC transporter transmembrane region"/>
    <property type="match status" value="1"/>
</dbReference>
<feature type="transmembrane region" description="Helical" evidence="7">
    <location>
        <begin position="411"/>
        <end position="429"/>
    </location>
</feature>
<keyword evidence="3" id="KW-0547">Nucleotide-binding</keyword>
<dbReference type="PROSITE" id="PS00211">
    <property type="entry name" value="ABC_TRANSPORTER_1"/>
    <property type="match status" value="1"/>
</dbReference>
<evidence type="ECO:0000313" key="10">
    <source>
        <dbReference type="Proteomes" id="UP000028725"/>
    </source>
</evidence>
<dbReference type="OrthoDB" id="5510295at2"/>
<evidence type="ECO:0000256" key="3">
    <source>
        <dbReference type="ARBA" id="ARBA00022741"/>
    </source>
</evidence>
<evidence type="ECO:0000259" key="8">
    <source>
        <dbReference type="PROSITE" id="PS50893"/>
    </source>
</evidence>
<dbReference type="InterPro" id="IPR027417">
    <property type="entry name" value="P-loop_NTPase"/>
</dbReference>
<name>A0A085WMG4_9BACT</name>
<dbReference type="InterPro" id="IPR036640">
    <property type="entry name" value="ABC1_TM_sf"/>
</dbReference>
<feature type="transmembrane region" description="Helical" evidence="7">
    <location>
        <begin position="435"/>
        <end position="456"/>
    </location>
</feature>
<dbReference type="PANTHER" id="PTHR24221">
    <property type="entry name" value="ATP-BINDING CASSETTE SUB-FAMILY B"/>
    <property type="match status" value="1"/>
</dbReference>
<feature type="transmembrane region" description="Helical" evidence="7">
    <location>
        <begin position="334"/>
        <end position="354"/>
    </location>
</feature>
<dbReference type="GO" id="GO:0005886">
    <property type="term" value="C:plasma membrane"/>
    <property type="evidence" value="ECO:0007669"/>
    <property type="project" value="UniProtKB-SubCell"/>
</dbReference>
<evidence type="ECO:0000256" key="7">
    <source>
        <dbReference type="SAM" id="Phobius"/>
    </source>
</evidence>
<evidence type="ECO:0000256" key="2">
    <source>
        <dbReference type="ARBA" id="ARBA00022692"/>
    </source>
</evidence>
<feature type="transmembrane region" description="Helical" evidence="7">
    <location>
        <begin position="233"/>
        <end position="252"/>
    </location>
</feature>
<dbReference type="SUPFAM" id="SSF52540">
    <property type="entry name" value="P-loop containing nucleoside triphosphate hydrolases"/>
    <property type="match status" value="1"/>
</dbReference>
<evidence type="ECO:0000256" key="4">
    <source>
        <dbReference type="ARBA" id="ARBA00022840"/>
    </source>
</evidence>
<dbReference type="RefSeq" id="WP_052419944.1">
    <property type="nucleotide sequence ID" value="NZ_JMCB01000005.1"/>
</dbReference>
<dbReference type="InterPro" id="IPR003439">
    <property type="entry name" value="ABC_transporter-like_ATP-bd"/>
</dbReference>
<dbReference type="GO" id="GO:0005524">
    <property type="term" value="F:ATP binding"/>
    <property type="evidence" value="ECO:0007669"/>
    <property type="project" value="UniProtKB-KW"/>
</dbReference>
<dbReference type="GO" id="GO:0034040">
    <property type="term" value="F:ATPase-coupled lipid transmembrane transporter activity"/>
    <property type="evidence" value="ECO:0007669"/>
    <property type="project" value="TreeGrafter"/>
</dbReference>
<comment type="caution">
    <text evidence="9">The sequence shown here is derived from an EMBL/GenBank/DDBJ whole genome shotgun (WGS) entry which is preliminary data.</text>
</comment>
<dbReference type="Pfam" id="PF00005">
    <property type="entry name" value="ABC_tran"/>
    <property type="match status" value="1"/>
</dbReference>
<organism evidence="9 10">
    <name type="scientific">Hyalangium minutum</name>
    <dbReference type="NCBI Taxonomy" id="394096"/>
    <lineage>
        <taxon>Bacteria</taxon>
        <taxon>Pseudomonadati</taxon>
        <taxon>Myxococcota</taxon>
        <taxon>Myxococcia</taxon>
        <taxon>Myxococcales</taxon>
        <taxon>Cystobacterineae</taxon>
        <taxon>Archangiaceae</taxon>
        <taxon>Hyalangium</taxon>
    </lineage>
</organism>
<accession>A0A085WMG4</accession>
<keyword evidence="10" id="KW-1185">Reference proteome</keyword>
<reference evidence="9 10" key="1">
    <citation type="submission" date="2014-04" db="EMBL/GenBank/DDBJ databases">
        <title>Genome assembly of Hyalangium minutum DSM 14724.</title>
        <authorList>
            <person name="Sharma G."/>
            <person name="Subramanian S."/>
        </authorList>
    </citation>
    <scope>NUCLEOTIDE SEQUENCE [LARGE SCALE GENOMIC DNA]</scope>
    <source>
        <strain evidence="9 10">DSM 14724</strain>
    </source>
</reference>
<dbReference type="PATRIC" id="fig|394096.3.peg.2823"/>
<evidence type="ECO:0000256" key="6">
    <source>
        <dbReference type="ARBA" id="ARBA00023136"/>
    </source>
</evidence>
<gene>
    <name evidence="9" type="ORF">DB31_6779</name>
</gene>
<evidence type="ECO:0000313" key="9">
    <source>
        <dbReference type="EMBL" id="KFE68877.1"/>
    </source>
</evidence>
<dbReference type="EMBL" id="JMCB01000005">
    <property type="protein sequence ID" value="KFE68877.1"/>
    <property type="molecule type" value="Genomic_DNA"/>
</dbReference>
<keyword evidence="5 7" id="KW-1133">Transmembrane helix</keyword>